<evidence type="ECO:0000313" key="3">
    <source>
        <dbReference type="EMBL" id="KAD4179749.1"/>
    </source>
</evidence>
<evidence type="ECO:0000259" key="1">
    <source>
        <dbReference type="PROSITE" id="PS50061"/>
    </source>
</evidence>
<organism evidence="3 4">
    <name type="scientific">Mikania micrantha</name>
    <name type="common">bitter vine</name>
    <dbReference type="NCBI Taxonomy" id="192012"/>
    <lineage>
        <taxon>Eukaryota</taxon>
        <taxon>Viridiplantae</taxon>
        <taxon>Streptophyta</taxon>
        <taxon>Embryophyta</taxon>
        <taxon>Tracheophyta</taxon>
        <taxon>Spermatophyta</taxon>
        <taxon>Magnoliopsida</taxon>
        <taxon>eudicotyledons</taxon>
        <taxon>Gunneridae</taxon>
        <taxon>Pentapetalae</taxon>
        <taxon>asterids</taxon>
        <taxon>campanulids</taxon>
        <taxon>Asterales</taxon>
        <taxon>Asteraceae</taxon>
        <taxon>Asteroideae</taxon>
        <taxon>Heliantheae alliance</taxon>
        <taxon>Eupatorieae</taxon>
        <taxon>Mikania</taxon>
    </lineage>
</organism>
<dbReference type="PANTHER" id="PTHR45098">
    <property type="entry name" value="DNAJ DOMAIN CONTAINING PROTEIN, EXPRESSED"/>
    <property type="match status" value="1"/>
</dbReference>
<dbReference type="PROSITE" id="PS50061">
    <property type="entry name" value="ETS_DOMAIN_3"/>
    <property type="match status" value="1"/>
</dbReference>
<proteinExistence type="predicted"/>
<dbReference type="PRINTS" id="PR00625">
    <property type="entry name" value="JDOMAIN"/>
</dbReference>
<feature type="domain" description="ETS" evidence="1">
    <location>
        <begin position="92"/>
        <end position="145"/>
    </location>
</feature>
<dbReference type="InterPro" id="IPR001623">
    <property type="entry name" value="DnaJ_domain"/>
</dbReference>
<gene>
    <name evidence="3" type="ORF">E3N88_28340</name>
</gene>
<dbReference type="AlphaFoldDB" id="A0A5N6MZ67"/>
<dbReference type="Pfam" id="PF00226">
    <property type="entry name" value="DnaJ"/>
    <property type="match status" value="1"/>
</dbReference>
<dbReference type="InterPro" id="IPR036869">
    <property type="entry name" value="J_dom_sf"/>
</dbReference>
<comment type="caution">
    <text evidence="3">The sequence shown here is derived from an EMBL/GenBank/DDBJ whole genome shotgun (WGS) entry which is preliminary data.</text>
</comment>
<dbReference type="GO" id="GO:0043565">
    <property type="term" value="F:sequence-specific DNA binding"/>
    <property type="evidence" value="ECO:0007669"/>
    <property type="project" value="InterPro"/>
</dbReference>
<reference evidence="3 4" key="1">
    <citation type="submission" date="2019-05" db="EMBL/GenBank/DDBJ databases">
        <title>Mikania micrantha, genome provides insights into the molecular mechanism of rapid growth.</title>
        <authorList>
            <person name="Liu B."/>
        </authorList>
    </citation>
    <scope>NUCLEOTIDE SEQUENCE [LARGE SCALE GENOMIC DNA]</scope>
    <source>
        <strain evidence="3">NLD-2019</strain>
        <tissue evidence="3">Leaf</tissue>
    </source>
</reference>
<dbReference type="InterPro" id="IPR018253">
    <property type="entry name" value="DnaJ_domain_CS"/>
</dbReference>
<name>A0A5N6MZ67_9ASTR</name>
<dbReference type="PROSITE" id="PS50076">
    <property type="entry name" value="DNAJ_2"/>
    <property type="match status" value="1"/>
</dbReference>
<dbReference type="OrthoDB" id="10250354at2759"/>
<dbReference type="Gene3D" id="1.10.287.110">
    <property type="entry name" value="DnaJ domain"/>
    <property type="match status" value="1"/>
</dbReference>
<dbReference type="PROSITE" id="PS00636">
    <property type="entry name" value="DNAJ_1"/>
    <property type="match status" value="1"/>
</dbReference>
<evidence type="ECO:0008006" key="5">
    <source>
        <dbReference type="Google" id="ProtNLM"/>
    </source>
</evidence>
<dbReference type="GO" id="GO:0003700">
    <property type="term" value="F:DNA-binding transcription factor activity"/>
    <property type="evidence" value="ECO:0007669"/>
    <property type="project" value="InterPro"/>
</dbReference>
<dbReference type="SUPFAM" id="SSF46565">
    <property type="entry name" value="Chaperone J-domain"/>
    <property type="match status" value="1"/>
</dbReference>
<keyword evidence="4" id="KW-1185">Reference proteome</keyword>
<protein>
    <recommendedName>
        <fullName evidence="5">J domain-containing protein</fullName>
    </recommendedName>
</protein>
<feature type="domain" description="J" evidence="2">
    <location>
        <begin position="6"/>
        <end position="76"/>
    </location>
</feature>
<dbReference type="SMART" id="SM00271">
    <property type="entry name" value="DnaJ"/>
    <property type="match status" value="1"/>
</dbReference>
<dbReference type="InterPro" id="IPR000418">
    <property type="entry name" value="Ets_dom"/>
</dbReference>
<sequence>MDSFINHYQVLGLSSGEEAFKISKKEITKAYRLKALEMHPDKNPDDPNAVFGFQTLQASYEILKDEKSRMVFNKSLMTRIRQRKLQRCEENETEMMSDDEVIRRWRMRYDREERIITKMVDKFEKINRMSVMKRKTGERMACSFDKMMKHFSM</sequence>
<dbReference type="Proteomes" id="UP000326396">
    <property type="component" value="Linkage Group LG4"/>
</dbReference>
<accession>A0A5N6MZ67</accession>
<dbReference type="PANTHER" id="PTHR45098:SF1">
    <property type="entry name" value="DNAJ DOMAIN CONTAINING PROTEIN, EXPRESSED"/>
    <property type="match status" value="1"/>
</dbReference>
<dbReference type="EMBL" id="SZYD01000014">
    <property type="protein sequence ID" value="KAD4179749.1"/>
    <property type="molecule type" value="Genomic_DNA"/>
</dbReference>
<evidence type="ECO:0000259" key="2">
    <source>
        <dbReference type="PROSITE" id="PS50076"/>
    </source>
</evidence>
<evidence type="ECO:0000313" key="4">
    <source>
        <dbReference type="Proteomes" id="UP000326396"/>
    </source>
</evidence>
<dbReference type="CDD" id="cd06257">
    <property type="entry name" value="DnaJ"/>
    <property type="match status" value="1"/>
</dbReference>